<dbReference type="InterPro" id="IPR051782">
    <property type="entry name" value="ABC_Transporter_VariousFunc"/>
</dbReference>
<dbReference type="EMBL" id="WOCA01000034">
    <property type="protein sequence ID" value="MUK90823.1"/>
    <property type="molecule type" value="Genomic_DNA"/>
</dbReference>
<dbReference type="Proteomes" id="UP000469125">
    <property type="component" value="Unassembled WGS sequence"/>
</dbReference>
<proteinExistence type="predicted"/>
<gene>
    <name evidence="4" type="ORF">GMD78_20960</name>
</gene>
<sequence>MKQKISFVGSLFHHPKLIILDEPFTAMDKESTLAALDHLDKHKALGGSLIFSSHQENVIKEMTDSKIFLKDGKIIH</sequence>
<evidence type="ECO:0000256" key="3">
    <source>
        <dbReference type="ARBA" id="ARBA00022840"/>
    </source>
</evidence>
<name>A0A6N8FNC1_9BACI</name>
<dbReference type="SUPFAM" id="SSF52540">
    <property type="entry name" value="P-loop containing nucleoside triphosphate hydrolases"/>
    <property type="match status" value="1"/>
</dbReference>
<keyword evidence="1" id="KW-0813">Transport</keyword>
<dbReference type="PANTHER" id="PTHR42939:SF1">
    <property type="entry name" value="ABC TRANSPORTER ATP-BINDING PROTEIN ALBC-RELATED"/>
    <property type="match status" value="1"/>
</dbReference>
<dbReference type="AlphaFoldDB" id="A0A6N8FNC1"/>
<accession>A0A6N8FNC1</accession>
<evidence type="ECO:0000313" key="4">
    <source>
        <dbReference type="EMBL" id="MUK90823.1"/>
    </source>
</evidence>
<comment type="caution">
    <text evidence="4">The sequence shown here is derived from an EMBL/GenBank/DDBJ whole genome shotgun (WGS) entry which is preliminary data.</text>
</comment>
<dbReference type="InterPro" id="IPR027417">
    <property type="entry name" value="P-loop_NTPase"/>
</dbReference>
<reference evidence="4 5" key="1">
    <citation type="submission" date="2019-11" db="EMBL/GenBank/DDBJ databases">
        <authorList>
            <person name="Li X."/>
        </authorList>
    </citation>
    <scope>NUCLEOTIDE SEQUENCE [LARGE SCALE GENOMIC DNA]</scope>
    <source>
        <strain evidence="4 5">L9</strain>
    </source>
</reference>
<keyword evidence="2" id="KW-0547">Nucleotide-binding</keyword>
<dbReference type="GO" id="GO:0005524">
    <property type="term" value="F:ATP binding"/>
    <property type="evidence" value="ECO:0007669"/>
    <property type="project" value="UniProtKB-KW"/>
</dbReference>
<keyword evidence="5" id="KW-1185">Reference proteome</keyword>
<evidence type="ECO:0000256" key="2">
    <source>
        <dbReference type="ARBA" id="ARBA00022741"/>
    </source>
</evidence>
<evidence type="ECO:0000313" key="5">
    <source>
        <dbReference type="Proteomes" id="UP000469125"/>
    </source>
</evidence>
<evidence type="ECO:0000256" key="1">
    <source>
        <dbReference type="ARBA" id="ARBA00022448"/>
    </source>
</evidence>
<dbReference type="Gene3D" id="3.40.50.300">
    <property type="entry name" value="P-loop containing nucleotide triphosphate hydrolases"/>
    <property type="match status" value="1"/>
</dbReference>
<organism evidence="4 5">
    <name type="scientific">Ornithinibacillus caprae</name>
    <dbReference type="NCBI Taxonomy" id="2678566"/>
    <lineage>
        <taxon>Bacteria</taxon>
        <taxon>Bacillati</taxon>
        <taxon>Bacillota</taxon>
        <taxon>Bacilli</taxon>
        <taxon>Bacillales</taxon>
        <taxon>Bacillaceae</taxon>
        <taxon>Ornithinibacillus</taxon>
    </lineage>
</organism>
<protein>
    <submittedName>
        <fullName evidence="4">Uncharacterized protein</fullName>
    </submittedName>
</protein>
<dbReference type="PANTHER" id="PTHR42939">
    <property type="entry name" value="ABC TRANSPORTER ATP-BINDING PROTEIN ALBC-RELATED"/>
    <property type="match status" value="1"/>
</dbReference>
<keyword evidence="3" id="KW-0067">ATP-binding</keyword>